<comment type="caution">
    <text evidence="5">The sequence shown here is derived from an EMBL/GenBank/DDBJ whole genome shotgun (WGS) entry which is preliminary data.</text>
</comment>
<feature type="compositionally biased region" description="Basic and acidic residues" evidence="3">
    <location>
        <begin position="23"/>
        <end position="32"/>
    </location>
</feature>
<dbReference type="EMBL" id="CAMPGE010026766">
    <property type="protein sequence ID" value="CAI2384432.1"/>
    <property type="molecule type" value="Genomic_DNA"/>
</dbReference>
<feature type="compositionally biased region" description="Basic and acidic residues" evidence="3">
    <location>
        <begin position="115"/>
        <end position="130"/>
    </location>
</feature>
<dbReference type="PROSITE" id="PS51339">
    <property type="entry name" value="PPASE_MYOTUBULARIN"/>
    <property type="match status" value="1"/>
</dbReference>
<feature type="domain" description="Myotubularin phosphatase" evidence="4">
    <location>
        <begin position="427"/>
        <end position="811"/>
    </location>
</feature>
<feature type="region of interest" description="Disordered" evidence="3">
    <location>
        <begin position="844"/>
        <end position="873"/>
    </location>
</feature>
<dbReference type="CDD" id="cd14507">
    <property type="entry name" value="PTP-MTM-like"/>
    <property type="match status" value="1"/>
</dbReference>
<dbReference type="GO" id="GO:0016020">
    <property type="term" value="C:membrane"/>
    <property type="evidence" value="ECO:0007669"/>
    <property type="project" value="TreeGrafter"/>
</dbReference>
<accession>A0AAD1Y4C9</accession>
<evidence type="ECO:0000256" key="3">
    <source>
        <dbReference type="SAM" id="MobiDB-lite"/>
    </source>
</evidence>
<dbReference type="AlphaFoldDB" id="A0AAD1Y4C9"/>
<feature type="active site" description="Phosphocysteine intermediate" evidence="1">
    <location>
        <position position="643"/>
    </location>
</feature>
<feature type="compositionally biased region" description="Acidic residues" evidence="3">
    <location>
        <begin position="39"/>
        <end position="56"/>
    </location>
</feature>
<evidence type="ECO:0000259" key="4">
    <source>
        <dbReference type="PROSITE" id="PS51339"/>
    </source>
</evidence>
<dbReference type="PANTHER" id="PTHR10807:SF128">
    <property type="entry name" value="PHOSPHATIDYLINOSITOL-3,5-BISPHOSPHATE 3-PHOSPHATASE"/>
    <property type="match status" value="1"/>
</dbReference>
<organism evidence="5 6">
    <name type="scientific">Euplotes crassus</name>
    <dbReference type="NCBI Taxonomy" id="5936"/>
    <lineage>
        <taxon>Eukaryota</taxon>
        <taxon>Sar</taxon>
        <taxon>Alveolata</taxon>
        <taxon>Ciliophora</taxon>
        <taxon>Intramacronucleata</taxon>
        <taxon>Spirotrichea</taxon>
        <taxon>Hypotrichia</taxon>
        <taxon>Euplotida</taxon>
        <taxon>Euplotidae</taxon>
        <taxon>Moneuplotes</taxon>
    </lineage>
</organism>
<dbReference type="GO" id="GO:0046856">
    <property type="term" value="P:phosphatidylinositol dephosphorylation"/>
    <property type="evidence" value="ECO:0007669"/>
    <property type="project" value="TreeGrafter"/>
</dbReference>
<evidence type="ECO:0000313" key="6">
    <source>
        <dbReference type="Proteomes" id="UP001295684"/>
    </source>
</evidence>
<feature type="compositionally biased region" description="Basic and acidic residues" evidence="3">
    <location>
        <begin position="1"/>
        <end position="11"/>
    </location>
</feature>
<protein>
    <recommendedName>
        <fullName evidence="4">Myotubularin phosphatase domain-containing protein</fullName>
    </recommendedName>
</protein>
<sequence>MDDERNPLEETKVDEDAETETEMSPHKLHLDKVGSIAGEDQDLPDPEEEDSDEPQEENEKLQEDIILKAEETSKPQEEKNKLEVQKDKPDENREKPSEDSKNLKKDDNLEEQEEELKNETEKLQTEKPQTENDILNEENDVPQEENDSIDTNLKDKMRRVTVSKKPDNSEVDTKFCSEEKKMEENKSESEISDNFEIVTDRVHQDIEEEQKTPFQRKTTIIEKDENGKKIITIDEGVLLIFPNGNKTISVNVKVTNFTLSITHSNTEKHEQTPEYDEESDLLDNLSPSEEFDESLVKLIENQCMMKYFEIPLGLLYSITKVNIDPWKDVLMLKTKDNRKVALKLLDDDDQVELEMILKSQAFPSKITKDVRFFKYKYEPSNYFKEEEKYSPAKIFKKILDFEWDDHQKLPDHLIAHILKDAPLDKNGWEVYNFKEEYKRQGVNQDIKQFHTIEVWKEKEENTYPAKAYIPNTISHGEAVSAFEFRSKKRFPALSYYYKKKKTSLWRCAQPLVGFFNSRNDDDEKLFKAIADSCPYNQGLLIVDARSYVMANGNRIKGGGTEKPEHYPDSEIHFAGIDNIHGVRDAYNLCFPSWQDQWYTKNFDELLDKINPSKWLDTIHHLLKVSKKVASSIYKENRNVIVHCSDGWDRTAEICGLAQTILDPYYRTLKGLQVIIEKEWVSFGYQFDKRCSNFADEKQYGNDVSPVFIQFLDCLYQLLNQYPLAFQYNKYLLKFLAVEVYTCKFGSFIFNNDWSRKKFEKDIGVKLRDTVSIWTYVNDNCQQFLNPLYEMESGILNPHYHTPYLKFWSEYFFSWHDHTGKDLEVKKPDPYNDLLSIIMDQYEKNKKEKTHTKEKDEGSTKMAGDTKKMNMDKI</sequence>
<feature type="compositionally biased region" description="Acidic residues" evidence="3">
    <location>
        <begin position="12"/>
        <end position="21"/>
    </location>
</feature>
<dbReference type="SUPFAM" id="SSF52799">
    <property type="entry name" value="(Phosphotyrosine protein) phosphatases II"/>
    <property type="match status" value="1"/>
</dbReference>
<dbReference type="GO" id="GO:0005737">
    <property type="term" value="C:cytoplasm"/>
    <property type="evidence" value="ECO:0007669"/>
    <property type="project" value="TreeGrafter"/>
</dbReference>
<dbReference type="GO" id="GO:0004438">
    <property type="term" value="F:phosphatidylinositol-3-phosphate phosphatase activity"/>
    <property type="evidence" value="ECO:0007669"/>
    <property type="project" value="TreeGrafter"/>
</dbReference>
<feature type="compositionally biased region" description="Acidic residues" evidence="3">
    <location>
        <begin position="134"/>
        <end position="148"/>
    </location>
</feature>
<proteinExistence type="predicted"/>
<evidence type="ECO:0000256" key="1">
    <source>
        <dbReference type="PIRSR" id="PIRSR630564-1"/>
    </source>
</evidence>
<keyword evidence="6" id="KW-1185">Reference proteome</keyword>
<reference evidence="5" key="1">
    <citation type="submission" date="2023-07" db="EMBL/GenBank/DDBJ databases">
        <authorList>
            <consortium name="AG Swart"/>
            <person name="Singh M."/>
            <person name="Singh A."/>
            <person name="Seah K."/>
            <person name="Emmerich C."/>
        </authorList>
    </citation>
    <scope>NUCLEOTIDE SEQUENCE</scope>
    <source>
        <strain evidence="5">DP1</strain>
    </source>
</reference>
<feature type="binding site" evidence="2">
    <location>
        <begin position="578"/>
        <end position="579"/>
    </location>
    <ligand>
        <name>substrate</name>
    </ligand>
</feature>
<feature type="binding site" evidence="2">
    <location>
        <begin position="643"/>
        <end position="649"/>
    </location>
    <ligand>
        <name>substrate</name>
    </ligand>
</feature>
<feature type="region of interest" description="Disordered" evidence="3">
    <location>
        <begin position="1"/>
        <end position="149"/>
    </location>
</feature>
<evidence type="ECO:0000313" key="5">
    <source>
        <dbReference type="EMBL" id="CAI2384432.1"/>
    </source>
</evidence>
<evidence type="ECO:0000256" key="2">
    <source>
        <dbReference type="PIRSR" id="PIRSR630564-2"/>
    </source>
</evidence>
<dbReference type="Pfam" id="PF06602">
    <property type="entry name" value="Myotub-related"/>
    <property type="match status" value="1"/>
</dbReference>
<dbReference type="InterPro" id="IPR010569">
    <property type="entry name" value="Myotubularin-like_Pase_dom"/>
</dbReference>
<dbReference type="PROSITE" id="PS00383">
    <property type="entry name" value="TYR_PHOSPHATASE_1"/>
    <property type="match status" value="1"/>
</dbReference>
<dbReference type="InterPro" id="IPR016130">
    <property type="entry name" value="Tyr_Pase_AS"/>
</dbReference>
<dbReference type="Proteomes" id="UP001295684">
    <property type="component" value="Unassembled WGS sequence"/>
</dbReference>
<gene>
    <name evidence="5" type="ORF">ECRASSUSDP1_LOCUS25959</name>
</gene>
<dbReference type="InterPro" id="IPR029021">
    <property type="entry name" value="Prot-tyrosine_phosphatase-like"/>
</dbReference>
<dbReference type="InterPro" id="IPR030564">
    <property type="entry name" value="Myotubularin"/>
</dbReference>
<feature type="binding site" evidence="2">
    <location>
        <begin position="553"/>
        <end position="556"/>
    </location>
    <ligand>
        <name>substrate</name>
    </ligand>
</feature>
<dbReference type="PANTHER" id="PTHR10807">
    <property type="entry name" value="MYOTUBULARIN-RELATED"/>
    <property type="match status" value="1"/>
</dbReference>
<feature type="compositionally biased region" description="Basic and acidic residues" evidence="3">
    <location>
        <begin position="57"/>
        <end position="107"/>
    </location>
</feature>
<name>A0AAD1Y4C9_EUPCR</name>